<dbReference type="EMBL" id="PYHR01000002">
    <property type="protein sequence ID" value="PWD49880.1"/>
    <property type="molecule type" value="Genomic_DNA"/>
</dbReference>
<proteinExistence type="predicted"/>
<evidence type="ECO:0000256" key="1">
    <source>
        <dbReference type="ARBA" id="ARBA00023002"/>
    </source>
</evidence>
<dbReference type="InterPro" id="IPR051267">
    <property type="entry name" value="STEAP_metalloreductase"/>
</dbReference>
<gene>
    <name evidence="3" type="ORF">C8046_03455</name>
</gene>
<dbReference type="RefSeq" id="WP_109228263.1">
    <property type="nucleotide sequence ID" value="NZ_PYHR01000002.1"/>
</dbReference>
<dbReference type="OrthoDB" id="1523398at2"/>
<dbReference type="SUPFAM" id="SSF51735">
    <property type="entry name" value="NAD(P)-binding Rossmann-fold domains"/>
    <property type="match status" value="1"/>
</dbReference>
<dbReference type="InterPro" id="IPR028939">
    <property type="entry name" value="P5C_Rdtase_cat_N"/>
</dbReference>
<keyword evidence="4" id="KW-1185">Reference proteome</keyword>
<dbReference type="Pfam" id="PF03807">
    <property type="entry name" value="F420_oxidored"/>
    <property type="match status" value="1"/>
</dbReference>
<organism evidence="3 4">
    <name type="scientific">Serinibacter arcticus</name>
    <dbReference type="NCBI Taxonomy" id="1655435"/>
    <lineage>
        <taxon>Bacteria</taxon>
        <taxon>Bacillati</taxon>
        <taxon>Actinomycetota</taxon>
        <taxon>Actinomycetes</taxon>
        <taxon>Micrococcales</taxon>
        <taxon>Beutenbergiaceae</taxon>
        <taxon>Serinibacter</taxon>
    </lineage>
</organism>
<protein>
    <submittedName>
        <fullName evidence="3">NADP oxidoreductase</fullName>
    </submittedName>
</protein>
<dbReference type="PANTHER" id="PTHR14239">
    <property type="entry name" value="DUDULIN-RELATED"/>
    <property type="match status" value="1"/>
</dbReference>
<evidence type="ECO:0000313" key="3">
    <source>
        <dbReference type="EMBL" id="PWD49880.1"/>
    </source>
</evidence>
<dbReference type="InterPro" id="IPR036291">
    <property type="entry name" value="NAD(P)-bd_dom_sf"/>
</dbReference>
<evidence type="ECO:0000259" key="2">
    <source>
        <dbReference type="Pfam" id="PF03807"/>
    </source>
</evidence>
<evidence type="ECO:0000313" key="4">
    <source>
        <dbReference type="Proteomes" id="UP000245166"/>
    </source>
</evidence>
<keyword evidence="1" id="KW-0560">Oxidoreductase</keyword>
<dbReference type="Proteomes" id="UP000245166">
    <property type="component" value="Unassembled WGS sequence"/>
</dbReference>
<comment type="caution">
    <text evidence="3">The sequence shown here is derived from an EMBL/GenBank/DDBJ whole genome shotgun (WGS) entry which is preliminary data.</text>
</comment>
<accession>A0A2U1ZSF1</accession>
<name>A0A2U1ZSF1_9MICO</name>
<reference evidence="3 4" key="1">
    <citation type="submission" date="2018-03" db="EMBL/GenBank/DDBJ databases">
        <title>Genome assembly of novel Miniimonas species PCH200.</title>
        <authorList>
            <person name="Thakur V."/>
            <person name="Kumar V."/>
            <person name="Singh D."/>
        </authorList>
    </citation>
    <scope>NUCLEOTIDE SEQUENCE [LARGE SCALE GENOMIC DNA]</scope>
    <source>
        <strain evidence="3 4">PCH200</strain>
    </source>
</reference>
<sequence length="237" mass="24624">MDAQDLKVAIVGSGNIGSVVARLAASAGMEVFLSNSRGPETLADLAAELGDRVHASTVREAVAASDVVVVSIPLGRYRDLPADAFEGRLVLDATNFIPFRDADVADLAAAAPSPSHLLQDFLPGADVVKAFSNIYSGHLLALARPAGSKDRSALPVAGDISAAKVRATELLNLLGWDAVDAGPLVGCSRFEVGRPVFVKAYMADPSGSGEDWGARMTTDPGKPLPAHRVRELLSAEA</sequence>
<dbReference type="GO" id="GO:0016491">
    <property type="term" value="F:oxidoreductase activity"/>
    <property type="evidence" value="ECO:0007669"/>
    <property type="project" value="UniProtKB-KW"/>
</dbReference>
<dbReference type="Gene3D" id="3.40.50.720">
    <property type="entry name" value="NAD(P)-binding Rossmann-like Domain"/>
    <property type="match status" value="1"/>
</dbReference>
<dbReference type="AlphaFoldDB" id="A0A2U1ZSF1"/>
<feature type="domain" description="Pyrroline-5-carboxylate reductase catalytic N-terminal" evidence="2">
    <location>
        <begin position="7"/>
        <end position="95"/>
    </location>
</feature>